<evidence type="ECO:0000256" key="1">
    <source>
        <dbReference type="SAM" id="Phobius"/>
    </source>
</evidence>
<dbReference type="STRING" id="502025.Hoch_1865"/>
<dbReference type="EMBL" id="CP001804">
    <property type="protein sequence ID" value="ACY14413.1"/>
    <property type="molecule type" value="Genomic_DNA"/>
</dbReference>
<dbReference type="Proteomes" id="UP000001880">
    <property type="component" value="Chromosome"/>
</dbReference>
<keyword evidence="3" id="KW-1185">Reference proteome</keyword>
<evidence type="ECO:0008006" key="4">
    <source>
        <dbReference type="Google" id="ProtNLM"/>
    </source>
</evidence>
<feature type="transmembrane region" description="Helical" evidence="1">
    <location>
        <begin position="82"/>
        <end position="102"/>
    </location>
</feature>
<gene>
    <name evidence="2" type="ordered locus">Hoch_1865</name>
</gene>
<dbReference type="RefSeq" id="WP_012827021.1">
    <property type="nucleotide sequence ID" value="NC_013440.1"/>
</dbReference>
<feature type="transmembrane region" description="Helical" evidence="1">
    <location>
        <begin position="114"/>
        <end position="132"/>
    </location>
</feature>
<dbReference type="HOGENOM" id="CLU_1584194_0_0_7"/>
<dbReference type="KEGG" id="hoh:Hoch_1865"/>
<protein>
    <recommendedName>
        <fullName evidence="4">Transmembrane protein</fullName>
    </recommendedName>
</protein>
<feature type="transmembrane region" description="Helical" evidence="1">
    <location>
        <begin position="144"/>
        <end position="162"/>
    </location>
</feature>
<organism evidence="2 3">
    <name type="scientific">Haliangium ochraceum (strain DSM 14365 / JCM 11303 / SMP-2)</name>
    <dbReference type="NCBI Taxonomy" id="502025"/>
    <lineage>
        <taxon>Bacteria</taxon>
        <taxon>Pseudomonadati</taxon>
        <taxon>Myxococcota</taxon>
        <taxon>Polyangia</taxon>
        <taxon>Haliangiales</taxon>
        <taxon>Kofleriaceae</taxon>
        <taxon>Haliangium</taxon>
    </lineage>
</organism>
<name>D0LYU3_HALO1</name>
<evidence type="ECO:0000313" key="3">
    <source>
        <dbReference type="Proteomes" id="UP000001880"/>
    </source>
</evidence>
<keyword evidence="1" id="KW-0472">Membrane</keyword>
<feature type="transmembrane region" description="Helical" evidence="1">
    <location>
        <begin position="7"/>
        <end position="29"/>
    </location>
</feature>
<sequence length="168" mass="17733">MQRYWIIVMIGFVAGISLLSGGLVLDWWAHSEGGLEVTVGMREARMCRTDGSLGPDTEPCSVVSLRRVSTDQDLDWLRAGTAGYAAAWIAAILCLAMAGYAAAGRSSLLLSRTALVASLCVALCGVGFVQWAPDNAARGPSAGLFVYFLGSVLGLLCAYLAGQRARSR</sequence>
<accession>D0LYU3</accession>
<keyword evidence="1" id="KW-1133">Transmembrane helix</keyword>
<dbReference type="AlphaFoldDB" id="D0LYU3"/>
<reference evidence="2 3" key="1">
    <citation type="journal article" date="2010" name="Stand. Genomic Sci.">
        <title>Complete genome sequence of Haliangium ochraceum type strain (SMP-2).</title>
        <authorList>
            <consortium name="US DOE Joint Genome Institute (JGI-PGF)"/>
            <person name="Ivanova N."/>
            <person name="Daum C."/>
            <person name="Lang E."/>
            <person name="Abt B."/>
            <person name="Kopitz M."/>
            <person name="Saunders E."/>
            <person name="Lapidus A."/>
            <person name="Lucas S."/>
            <person name="Glavina Del Rio T."/>
            <person name="Nolan M."/>
            <person name="Tice H."/>
            <person name="Copeland A."/>
            <person name="Cheng J.F."/>
            <person name="Chen F."/>
            <person name="Bruce D."/>
            <person name="Goodwin L."/>
            <person name="Pitluck S."/>
            <person name="Mavromatis K."/>
            <person name="Pati A."/>
            <person name="Mikhailova N."/>
            <person name="Chen A."/>
            <person name="Palaniappan K."/>
            <person name="Land M."/>
            <person name="Hauser L."/>
            <person name="Chang Y.J."/>
            <person name="Jeffries C.D."/>
            <person name="Detter J.C."/>
            <person name="Brettin T."/>
            <person name="Rohde M."/>
            <person name="Goker M."/>
            <person name="Bristow J."/>
            <person name="Markowitz V."/>
            <person name="Eisen J.A."/>
            <person name="Hugenholtz P."/>
            <person name="Kyrpides N.C."/>
            <person name="Klenk H.P."/>
        </authorList>
    </citation>
    <scope>NUCLEOTIDE SEQUENCE [LARGE SCALE GENOMIC DNA]</scope>
    <source>
        <strain evidence="3">DSM 14365 / CIP 107738 / JCM 11303 / AJ 13395 / SMP-2</strain>
    </source>
</reference>
<proteinExistence type="predicted"/>
<keyword evidence="1" id="KW-0812">Transmembrane</keyword>
<evidence type="ECO:0000313" key="2">
    <source>
        <dbReference type="EMBL" id="ACY14413.1"/>
    </source>
</evidence>